<evidence type="ECO:0000256" key="1">
    <source>
        <dbReference type="SAM" id="Coils"/>
    </source>
</evidence>
<evidence type="ECO:0000313" key="4">
    <source>
        <dbReference type="Proteomes" id="UP000000709"/>
    </source>
</evidence>
<reference evidence="3 4" key="1">
    <citation type="journal article" date="2011" name="Proc. Natl. Acad. Sci. U.S.A.">
        <title>Comparative genomics of xylose-fermenting fungi for enhanced biofuel production.</title>
        <authorList>
            <person name="Wohlbach D.J."/>
            <person name="Kuo A."/>
            <person name="Sato T.K."/>
            <person name="Potts K.M."/>
            <person name="Salamov A.A."/>
            <person name="LaButti K.M."/>
            <person name="Sun H."/>
            <person name="Clum A."/>
            <person name="Pangilinan J.L."/>
            <person name="Lindquist E.A."/>
            <person name="Lucas S."/>
            <person name="Lapidus A."/>
            <person name="Jin M."/>
            <person name="Gunawan C."/>
            <person name="Balan V."/>
            <person name="Dale B.E."/>
            <person name="Jeffries T.W."/>
            <person name="Zinkel R."/>
            <person name="Barry K.W."/>
            <person name="Grigoriev I.V."/>
            <person name="Gasch A.P."/>
        </authorList>
    </citation>
    <scope>NUCLEOTIDE SEQUENCE [LARGE SCALE GENOMIC DNA]</scope>
    <source>
        <strain evidence="4">NRRL Y-27907 / 11-Y1</strain>
    </source>
</reference>
<evidence type="ECO:0000313" key="3">
    <source>
        <dbReference type="EMBL" id="EGW34200.1"/>
    </source>
</evidence>
<feature type="compositionally biased region" description="Basic and acidic residues" evidence="2">
    <location>
        <begin position="622"/>
        <end position="639"/>
    </location>
</feature>
<evidence type="ECO:0008006" key="5">
    <source>
        <dbReference type="Google" id="ProtNLM"/>
    </source>
</evidence>
<accession>G3AHN6</accession>
<gene>
    <name evidence="3" type="ORF">SPAPADRAFT_65362</name>
</gene>
<feature type="compositionally biased region" description="Polar residues" evidence="2">
    <location>
        <begin position="737"/>
        <end position="751"/>
    </location>
</feature>
<dbReference type="GeneID" id="18875038"/>
<dbReference type="InParanoid" id="G3AHN6"/>
<feature type="region of interest" description="Disordered" evidence="2">
    <location>
        <begin position="608"/>
        <end position="686"/>
    </location>
</feature>
<name>G3AHN6_SPAPN</name>
<feature type="compositionally biased region" description="Polar residues" evidence="2">
    <location>
        <begin position="788"/>
        <end position="816"/>
    </location>
</feature>
<dbReference type="OrthoDB" id="3260408at2759"/>
<dbReference type="Proteomes" id="UP000000709">
    <property type="component" value="Unassembled WGS sequence"/>
</dbReference>
<dbReference type="eggNOG" id="ENOG502QT2T">
    <property type="taxonomic scope" value="Eukaryota"/>
</dbReference>
<feature type="compositionally biased region" description="Low complexity" evidence="2">
    <location>
        <begin position="708"/>
        <end position="736"/>
    </location>
</feature>
<evidence type="ECO:0000256" key="2">
    <source>
        <dbReference type="SAM" id="MobiDB-lite"/>
    </source>
</evidence>
<dbReference type="HOGENOM" id="CLU_012877_0_0_1"/>
<dbReference type="RefSeq" id="XP_007373784.1">
    <property type="nucleotide sequence ID" value="XM_007373722.1"/>
</dbReference>
<dbReference type="KEGG" id="spaa:SPAPADRAFT_65362"/>
<sequence>MNYKFTWVATVLSIYVFYAWTFVCPLNAPSSLSVNGDLPPVSYHFCTVSNGYLKPIYQEQVIPLYQSKVVPVFSSVNEQFGVVSKVTTVVKFVETVDAKFNISGSIGPVAEKAAVLIKQFLEKYIIPYVEKSSEISKQKFDLYYNIVKNFVVFTWDQLLETLQTSVLPYFTPLVRSFTSLEVVQWAIDWYYRLFNQVVNSKHAAKLQEKSSFLKNEFNNLFKFEEFYPRIPKTRNALQVVKDILSNIGGTNANEESDESDVETVYLTSTVRVTQSNSVATEDPVIAQLQSEILYWENKVNKTVELAMNNLEVEMKPLIDALIEKIKPNISQQLQDLQRGHHLQYQTLNKKISEINRDYEKIKETNDTTIETITRQEIRDDIAASYKLAEDTSESVQKILIDSHQYILEEYFRITQQTIDVLETFSETTMAQFSKRLGKMIHDLELDDDQISWAIWKRFHVVKESLFEFRDFILDSANEYKNTNSKDDKVIGMKVWNEYLRNVEFHLNFLLRDNADYLQLMRAKANIAFQMREGLVYDLKKEEAREQEEQEKKEQARKETLKKIEERMEKEKQEKEIARKAKAEKERIKVQQLEDELWEEIVGEKKRAEARISSELTEETDNSETKQLEYSQEKSSREQSSEQVTVQSTPQQTEPLHTAIEESLFVEESESPDSPEFSSSEIESREITTIETSLESIEDIVESSISLLESSTASEVLESTIGSETSSAEESSEVIIENTPSDDSSLIESSYTGSISEVSESPISSEIESSELSETTTSGLLVSSEIKVSESTLESGPETSELSVSSSADDNETNTLSEPKLNETFIESLSES</sequence>
<feature type="compositionally biased region" description="Acidic residues" evidence="2">
    <location>
        <begin position="663"/>
        <end position="672"/>
    </location>
</feature>
<proteinExistence type="predicted"/>
<dbReference type="FunCoup" id="G3AHN6">
    <property type="interactions" value="16"/>
</dbReference>
<dbReference type="AlphaFoldDB" id="G3AHN6"/>
<dbReference type="EMBL" id="GL996500">
    <property type="protein sequence ID" value="EGW34200.1"/>
    <property type="molecule type" value="Genomic_DNA"/>
</dbReference>
<organism evidence="4">
    <name type="scientific">Spathaspora passalidarum (strain NRRL Y-27907 / 11-Y1)</name>
    <dbReference type="NCBI Taxonomy" id="619300"/>
    <lineage>
        <taxon>Eukaryota</taxon>
        <taxon>Fungi</taxon>
        <taxon>Dikarya</taxon>
        <taxon>Ascomycota</taxon>
        <taxon>Saccharomycotina</taxon>
        <taxon>Pichiomycetes</taxon>
        <taxon>Debaryomycetaceae</taxon>
        <taxon>Spathaspora</taxon>
    </lineage>
</organism>
<feature type="coiled-coil region" evidence="1">
    <location>
        <begin position="536"/>
        <end position="587"/>
    </location>
</feature>
<feature type="region of interest" description="Disordered" evidence="2">
    <location>
        <begin position="708"/>
        <end position="831"/>
    </location>
</feature>
<feature type="compositionally biased region" description="Polar residues" evidence="2">
    <location>
        <begin position="643"/>
        <end position="654"/>
    </location>
</feature>
<dbReference type="OMA" id="WTFVCPL"/>
<keyword evidence="1" id="KW-0175">Coiled coil</keyword>
<keyword evidence="4" id="KW-1185">Reference proteome</keyword>
<feature type="compositionally biased region" description="Low complexity" evidence="2">
    <location>
        <begin position="752"/>
        <end position="784"/>
    </location>
</feature>
<protein>
    <recommendedName>
        <fullName evidence="5">Outer spore wall assembly protein SHE10</fullName>
    </recommendedName>
</protein>